<dbReference type="RefSeq" id="WP_343957042.1">
    <property type="nucleotide sequence ID" value="NZ_BAAAMN010000022.1"/>
</dbReference>
<protein>
    <submittedName>
        <fullName evidence="4">ABC transporter substrate-binding protein</fullName>
    </submittedName>
</protein>
<sequence length="339" mass="36635">MLGRYTRGKLTSRGTKGFALFTLVLLALTACTGGTETEQEKAAGTAPASTNLSNCGVDLELDGPPERVFTVKSSTLEMLLALGLEDKVVGSAYLDGPVPDELAPEGWSPNVVSDQIPSREVFLSHDPDFVLAGWESNVSADGIGERDELKDLGIESYVLPPACEFDDEVEQTVTFDDIFAMFDEVGAIFDVEQEVEELKADQQQTLDDIEQPTEDVDVLWYSSGSDAPFVAGAAGTPQMIMEAAGVNNMLDDVARTWFSISWEGFVSEDPDFIVLVDAPWNTAEDKRERLESHPAANRLDAVQDEKYIEVPFAATEAGIRNADAATMVADAVAEAQASH</sequence>
<evidence type="ECO:0000313" key="4">
    <source>
        <dbReference type="EMBL" id="GAA2034970.1"/>
    </source>
</evidence>
<dbReference type="SUPFAM" id="SSF53807">
    <property type="entry name" value="Helical backbone' metal receptor"/>
    <property type="match status" value="1"/>
</dbReference>
<feature type="chain" id="PRO_5045826681" evidence="2">
    <location>
        <begin position="33"/>
        <end position="339"/>
    </location>
</feature>
<evidence type="ECO:0000256" key="2">
    <source>
        <dbReference type="SAM" id="SignalP"/>
    </source>
</evidence>
<dbReference type="InterPro" id="IPR050902">
    <property type="entry name" value="ABC_Transporter_SBP"/>
</dbReference>
<dbReference type="PANTHER" id="PTHR30535:SF7">
    <property type="entry name" value="IRON(III) DICITRATE-BINDING PROTEIN"/>
    <property type="match status" value="1"/>
</dbReference>
<keyword evidence="2" id="KW-0732">Signal</keyword>
<evidence type="ECO:0000259" key="3">
    <source>
        <dbReference type="PROSITE" id="PS50983"/>
    </source>
</evidence>
<proteinExistence type="inferred from homology"/>
<name>A0ABP5FXZ0_9MICC</name>
<comment type="caution">
    <text evidence="4">The sequence shown here is derived from an EMBL/GenBank/DDBJ whole genome shotgun (WGS) entry which is preliminary data.</text>
</comment>
<dbReference type="Gene3D" id="3.40.50.1980">
    <property type="entry name" value="Nitrogenase molybdenum iron protein domain"/>
    <property type="match status" value="2"/>
</dbReference>
<dbReference type="Proteomes" id="UP001501461">
    <property type="component" value="Unassembled WGS sequence"/>
</dbReference>
<dbReference type="Pfam" id="PF01497">
    <property type="entry name" value="Peripla_BP_2"/>
    <property type="match status" value="1"/>
</dbReference>
<feature type="signal peptide" evidence="2">
    <location>
        <begin position="1"/>
        <end position="32"/>
    </location>
</feature>
<dbReference type="EMBL" id="BAAAMN010000022">
    <property type="protein sequence ID" value="GAA2034970.1"/>
    <property type="molecule type" value="Genomic_DNA"/>
</dbReference>
<dbReference type="PROSITE" id="PS50983">
    <property type="entry name" value="FE_B12_PBP"/>
    <property type="match status" value="1"/>
</dbReference>
<organism evidence="4 5">
    <name type="scientific">Yaniella flava</name>
    <dbReference type="NCBI Taxonomy" id="287930"/>
    <lineage>
        <taxon>Bacteria</taxon>
        <taxon>Bacillati</taxon>
        <taxon>Actinomycetota</taxon>
        <taxon>Actinomycetes</taxon>
        <taxon>Micrococcales</taxon>
        <taxon>Micrococcaceae</taxon>
        <taxon>Yaniella</taxon>
    </lineage>
</organism>
<feature type="domain" description="Fe/B12 periplasmic-binding" evidence="3">
    <location>
        <begin position="67"/>
        <end position="339"/>
    </location>
</feature>
<evidence type="ECO:0000256" key="1">
    <source>
        <dbReference type="ARBA" id="ARBA00008814"/>
    </source>
</evidence>
<evidence type="ECO:0000313" key="5">
    <source>
        <dbReference type="Proteomes" id="UP001501461"/>
    </source>
</evidence>
<accession>A0ABP5FXZ0</accession>
<dbReference type="PROSITE" id="PS51257">
    <property type="entry name" value="PROKAR_LIPOPROTEIN"/>
    <property type="match status" value="1"/>
</dbReference>
<dbReference type="PANTHER" id="PTHR30535">
    <property type="entry name" value="VITAMIN B12-BINDING PROTEIN"/>
    <property type="match status" value="1"/>
</dbReference>
<dbReference type="InterPro" id="IPR002491">
    <property type="entry name" value="ABC_transptr_periplasmic_BD"/>
</dbReference>
<reference evidence="5" key="1">
    <citation type="journal article" date="2019" name="Int. J. Syst. Evol. Microbiol.">
        <title>The Global Catalogue of Microorganisms (GCM) 10K type strain sequencing project: providing services to taxonomists for standard genome sequencing and annotation.</title>
        <authorList>
            <consortium name="The Broad Institute Genomics Platform"/>
            <consortium name="The Broad Institute Genome Sequencing Center for Infectious Disease"/>
            <person name="Wu L."/>
            <person name="Ma J."/>
        </authorList>
    </citation>
    <scope>NUCLEOTIDE SEQUENCE [LARGE SCALE GENOMIC DNA]</scope>
    <source>
        <strain evidence="5">JCM 13595</strain>
    </source>
</reference>
<gene>
    <name evidence="4" type="ORF">GCM10009720_14520</name>
</gene>
<comment type="similarity">
    <text evidence="1">Belongs to the bacterial solute-binding protein 8 family.</text>
</comment>
<keyword evidence="5" id="KW-1185">Reference proteome</keyword>